<dbReference type="GO" id="GO:0015420">
    <property type="term" value="F:ABC-type vitamin B12 transporter activity"/>
    <property type="evidence" value="ECO:0007669"/>
    <property type="project" value="UniProtKB-EC"/>
</dbReference>
<keyword evidence="5 16" id="KW-0067">ATP-binding</keyword>
<accession>A0ABD5WJ30</accession>
<evidence type="ECO:0000256" key="12">
    <source>
        <dbReference type="ARBA" id="ARBA00066387"/>
    </source>
</evidence>
<evidence type="ECO:0000256" key="11">
    <source>
        <dbReference type="ARBA" id="ARBA00064420"/>
    </source>
</evidence>
<protein>
    <recommendedName>
        <fullName evidence="13">Cobalamin import ATP-binding protein BtuD</fullName>
        <ecNumber evidence="12">7.6.2.8</ecNumber>
    </recommendedName>
    <alternativeName>
        <fullName evidence="14">Vitamin B12-transporting ATPase</fullName>
    </alternativeName>
</protein>
<dbReference type="PROSITE" id="PS00211">
    <property type="entry name" value="ABC_TRANSPORTER_1"/>
    <property type="match status" value="1"/>
</dbReference>
<feature type="domain" description="ABC transporter" evidence="15">
    <location>
        <begin position="9"/>
        <end position="247"/>
    </location>
</feature>
<dbReference type="AlphaFoldDB" id="A0ABD5WJ30"/>
<dbReference type="InterPro" id="IPR017871">
    <property type="entry name" value="ABC_transporter-like_CS"/>
</dbReference>
<evidence type="ECO:0000256" key="2">
    <source>
        <dbReference type="ARBA" id="ARBA00022448"/>
    </source>
</evidence>
<gene>
    <name evidence="16" type="ORF">ACFQJ6_00530</name>
</gene>
<dbReference type="Gene3D" id="3.40.50.300">
    <property type="entry name" value="P-loop containing nucleotide triphosphate hydrolases"/>
    <property type="match status" value="1"/>
</dbReference>
<name>A0ABD5WJ30_9EURY</name>
<evidence type="ECO:0000256" key="13">
    <source>
        <dbReference type="ARBA" id="ARBA00073649"/>
    </source>
</evidence>
<comment type="subcellular location">
    <subcellularLocation>
        <location evidence="1">Cell membrane</location>
        <topology evidence="1">Peripheral membrane protein</topology>
    </subcellularLocation>
</comment>
<proteinExistence type="predicted"/>
<evidence type="ECO:0000256" key="4">
    <source>
        <dbReference type="ARBA" id="ARBA00022741"/>
    </source>
</evidence>
<comment type="catalytic activity">
    <reaction evidence="9">
        <text>an R-cob(III)alamin(out) + ATP + H2O = an R-cob(III)alamin(in) + ADP + phosphate + H(+)</text>
        <dbReference type="Rhea" id="RHEA:17873"/>
        <dbReference type="ChEBI" id="CHEBI:15377"/>
        <dbReference type="ChEBI" id="CHEBI:15378"/>
        <dbReference type="ChEBI" id="CHEBI:30616"/>
        <dbReference type="ChEBI" id="CHEBI:43474"/>
        <dbReference type="ChEBI" id="CHEBI:140785"/>
        <dbReference type="ChEBI" id="CHEBI:456216"/>
        <dbReference type="EC" id="7.6.2.8"/>
    </reaction>
</comment>
<keyword evidence="3" id="KW-1003">Cell membrane</keyword>
<evidence type="ECO:0000256" key="6">
    <source>
        <dbReference type="ARBA" id="ARBA00023004"/>
    </source>
</evidence>
<comment type="function">
    <text evidence="10">Required for corrinoid utilization. Probably part of the ABC transporter complex BtuCDF involved in cobalamin (vitamin B12) import. Probably responsible for energy coupling to the transport system.</text>
</comment>
<comment type="subunit">
    <text evidence="11">The complex is composed of two ATP-binding proteins (BtuD), two transmembrane proteins (BtuC) and a solute-binding protein (BtuF).</text>
</comment>
<dbReference type="EMBL" id="JBHSZH010000001">
    <property type="protein sequence ID" value="MFC7078840.1"/>
    <property type="molecule type" value="Genomic_DNA"/>
</dbReference>
<sequence>MSHDAESALFAEDLAVGYPTTEEPVVECSRLDVPEGEITALVGPNGSGKSTMLKALSNHLDPEQGVVALNGREIDEYGGKELARELGHLSQENDSPESITVEELVYHGRYPHRGFFDSVSDEDHEAVERAIDLAGVADLRDREVAALSGGQKQLVWIAMVLAQETDVLLLDEPTTFLDLHHQLRVLETVRRLNDEEGVTVAVVLHDLSQAVRFADYLVAMDDGEIYDWGPPGEVVTEQLLADVFGVEATVTQSSDLRIHPKRALSDE</sequence>
<keyword evidence="17" id="KW-1185">Reference proteome</keyword>
<dbReference type="RefSeq" id="WP_276282512.1">
    <property type="nucleotide sequence ID" value="NZ_CP119810.1"/>
</dbReference>
<dbReference type="SUPFAM" id="SSF52540">
    <property type="entry name" value="P-loop containing nucleoside triphosphate hydrolases"/>
    <property type="match status" value="1"/>
</dbReference>
<evidence type="ECO:0000256" key="5">
    <source>
        <dbReference type="ARBA" id="ARBA00022840"/>
    </source>
</evidence>
<comment type="caution">
    <text evidence="16">The sequence shown here is derived from an EMBL/GenBank/DDBJ whole genome shotgun (WGS) entry which is preliminary data.</text>
</comment>
<dbReference type="GO" id="GO:0005524">
    <property type="term" value="F:ATP binding"/>
    <property type="evidence" value="ECO:0007669"/>
    <property type="project" value="UniProtKB-KW"/>
</dbReference>
<evidence type="ECO:0000256" key="3">
    <source>
        <dbReference type="ARBA" id="ARBA00022475"/>
    </source>
</evidence>
<dbReference type="CDD" id="cd03214">
    <property type="entry name" value="ABC_Iron-Siderophores_B12_Hemin"/>
    <property type="match status" value="1"/>
</dbReference>
<dbReference type="InterPro" id="IPR027417">
    <property type="entry name" value="P-loop_NTPase"/>
</dbReference>
<keyword evidence="7" id="KW-0406">Ion transport</keyword>
<dbReference type="Proteomes" id="UP001596407">
    <property type="component" value="Unassembled WGS sequence"/>
</dbReference>
<keyword evidence="8" id="KW-0472">Membrane</keyword>
<evidence type="ECO:0000256" key="10">
    <source>
        <dbReference type="ARBA" id="ARBA00058960"/>
    </source>
</evidence>
<dbReference type="GeneID" id="79305271"/>
<dbReference type="InterPro" id="IPR003439">
    <property type="entry name" value="ABC_transporter-like_ATP-bd"/>
</dbReference>
<dbReference type="InterPro" id="IPR051535">
    <property type="entry name" value="Siderophore_ABC-ATPase"/>
</dbReference>
<keyword evidence="6" id="KW-0408">Iron</keyword>
<evidence type="ECO:0000259" key="15">
    <source>
        <dbReference type="PROSITE" id="PS50893"/>
    </source>
</evidence>
<reference evidence="16 17" key="1">
    <citation type="journal article" date="2019" name="Int. J. Syst. Evol. Microbiol.">
        <title>The Global Catalogue of Microorganisms (GCM) 10K type strain sequencing project: providing services to taxonomists for standard genome sequencing and annotation.</title>
        <authorList>
            <consortium name="The Broad Institute Genomics Platform"/>
            <consortium name="The Broad Institute Genome Sequencing Center for Infectious Disease"/>
            <person name="Wu L."/>
            <person name="Ma J."/>
        </authorList>
    </citation>
    <scope>NUCLEOTIDE SEQUENCE [LARGE SCALE GENOMIC DNA]</scope>
    <source>
        <strain evidence="16 17">DT72</strain>
    </source>
</reference>
<organism evidence="16 17">
    <name type="scientific">Halorussus caseinilyticus</name>
    <dbReference type="NCBI Taxonomy" id="3034025"/>
    <lineage>
        <taxon>Archaea</taxon>
        <taxon>Methanobacteriati</taxon>
        <taxon>Methanobacteriota</taxon>
        <taxon>Stenosarchaea group</taxon>
        <taxon>Halobacteria</taxon>
        <taxon>Halobacteriales</taxon>
        <taxon>Haladaptataceae</taxon>
        <taxon>Halorussus</taxon>
    </lineage>
</organism>
<evidence type="ECO:0000256" key="1">
    <source>
        <dbReference type="ARBA" id="ARBA00004202"/>
    </source>
</evidence>
<evidence type="ECO:0000256" key="8">
    <source>
        <dbReference type="ARBA" id="ARBA00023136"/>
    </source>
</evidence>
<dbReference type="PROSITE" id="PS50893">
    <property type="entry name" value="ABC_TRANSPORTER_2"/>
    <property type="match status" value="1"/>
</dbReference>
<keyword evidence="2" id="KW-0813">Transport</keyword>
<dbReference type="Pfam" id="PF00005">
    <property type="entry name" value="ABC_tran"/>
    <property type="match status" value="1"/>
</dbReference>
<dbReference type="PANTHER" id="PTHR42771:SF2">
    <property type="entry name" value="IRON(3+)-HYDROXAMATE IMPORT ATP-BINDING PROTEIN FHUC"/>
    <property type="match status" value="1"/>
</dbReference>
<dbReference type="InterPro" id="IPR003593">
    <property type="entry name" value="AAA+_ATPase"/>
</dbReference>
<evidence type="ECO:0000313" key="17">
    <source>
        <dbReference type="Proteomes" id="UP001596407"/>
    </source>
</evidence>
<evidence type="ECO:0000313" key="16">
    <source>
        <dbReference type="EMBL" id="MFC7078840.1"/>
    </source>
</evidence>
<dbReference type="GO" id="GO:0006811">
    <property type="term" value="P:monoatomic ion transport"/>
    <property type="evidence" value="ECO:0007669"/>
    <property type="project" value="UniProtKB-KW"/>
</dbReference>
<evidence type="ECO:0000256" key="9">
    <source>
        <dbReference type="ARBA" id="ARBA00050590"/>
    </source>
</evidence>
<dbReference type="FunFam" id="3.40.50.300:FF:000134">
    <property type="entry name" value="Iron-enterobactin ABC transporter ATP-binding protein"/>
    <property type="match status" value="1"/>
</dbReference>
<evidence type="ECO:0000256" key="14">
    <source>
        <dbReference type="ARBA" id="ARBA00077139"/>
    </source>
</evidence>
<evidence type="ECO:0000256" key="7">
    <source>
        <dbReference type="ARBA" id="ARBA00023065"/>
    </source>
</evidence>
<dbReference type="GO" id="GO:0005886">
    <property type="term" value="C:plasma membrane"/>
    <property type="evidence" value="ECO:0007669"/>
    <property type="project" value="UniProtKB-SubCell"/>
</dbReference>
<dbReference type="SMART" id="SM00382">
    <property type="entry name" value="AAA"/>
    <property type="match status" value="1"/>
</dbReference>
<dbReference type="EC" id="7.6.2.8" evidence="12"/>
<dbReference type="PANTHER" id="PTHR42771">
    <property type="entry name" value="IRON(3+)-HYDROXAMATE IMPORT ATP-BINDING PROTEIN FHUC"/>
    <property type="match status" value="1"/>
</dbReference>
<keyword evidence="4" id="KW-0547">Nucleotide-binding</keyword>